<organism evidence="3 4">
    <name type="scientific">Propioniciclava tarda</name>
    <dbReference type="NCBI Taxonomy" id="433330"/>
    <lineage>
        <taxon>Bacteria</taxon>
        <taxon>Bacillati</taxon>
        <taxon>Actinomycetota</taxon>
        <taxon>Actinomycetes</taxon>
        <taxon>Propionibacteriales</taxon>
        <taxon>Propionibacteriaceae</taxon>
        <taxon>Propioniciclava</taxon>
    </lineage>
</organism>
<dbReference type="CDD" id="cd00093">
    <property type="entry name" value="HTH_XRE"/>
    <property type="match status" value="1"/>
</dbReference>
<comment type="similarity">
    <text evidence="1">Belongs to the short-chain fatty acyl-CoA assimilation regulator (ScfR) family.</text>
</comment>
<dbReference type="PANTHER" id="PTHR43236">
    <property type="entry name" value="ANTITOXIN HIGA1"/>
    <property type="match status" value="1"/>
</dbReference>
<accession>A0A4Q9KHQ3</accession>
<dbReference type="InterPro" id="IPR052345">
    <property type="entry name" value="Rad_response_metalloprotease"/>
</dbReference>
<dbReference type="EMBL" id="SDMR01000023">
    <property type="protein sequence ID" value="TBT92116.1"/>
    <property type="molecule type" value="Genomic_DNA"/>
</dbReference>
<dbReference type="SMART" id="SM00530">
    <property type="entry name" value="HTH_XRE"/>
    <property type="match status" value="1"/>
</dbReference>
<dbReference type="OrthoDB" id="9794834at2"/>
<feature type="domain" description="HTH cro/C1-type" evidence="2">
    <location>
        <begin position="21"/>
        <end position="75"/>
    </location>
</feature>
<dbReference type="InterPro" id="IPR010982">
    <property type="entry name" value="Lambda_DNA-bd_dom_sf"/>
</dbReference>
<name>A0A4Q9KHQ3_PROTD</name>
<sequence>MALHACAIIAHMEWGEVATRIIEARMQKGLTQTQLAQSLGLERSVLAKIESGQRKVNALELAGIARELGRRLEWFVLPRLAGIPQHRGATTPEWVSSEIDVVLEQSLADVALLVELGHLQVPARPEIFERPDSSANAEALAGRARQLCGIGPEAPADALTTAAWAIGLVPFAESLGGGADAASTSSDTWGIAVINSANAVGRRRLALAHELCHYLVNDGYVEDFRVDPPTSEDQHEARMDRFARAFLLPAAAVREHWSRLSVDGVRRAAVMLASTFRVDMSTLARRLHNDLGLVDRATASELRQVRTNRSDIVENDLYVPHDLEGTWLHPEYERAVLRAYRADDVTSARALSLLRQNFSEDDLPTRATVDEGSLWALTE</sequence>
<dbReference type="InterPro" id="IPR001387">
    <property type="entry name" value="Cro/C1-type_HTH"/>
</dbReference>
<dbReference type="AlphaFoldDB" id="A0A4Q9KHQ3"/>
<dbReference type="Gene3D" id="1.10.260.40">
    <property type="entry name" value="lambda repressor-like DNA-binding domains"/>
    <property type="match status" value="1"/>
</dbReference>
<dbReference type="GO" id="GO:0003677">
    <property type="term" value="F:DNA binding"/>
    <property type="evidence" value="ECO:0007669"/>
    <property type="project" value="InterPro"/>
</dbReference>
<evidence type="ECO:0000313" key="4">
    <source>
        <dbReference type="Proteomes" id="UP000291933"/>
    </source>
</evidence>
<keyword evidence="4" id="KW-1185">Reference proteome</keyword>
<evidence type="ECO:0000313" key="3">
    <source>
        <dbReference type="EMBL" id="TBT92116.1"/>
    </source>
</evidence>
<dbReference type="Proteomes" id="UP000291933">
    <property type="component" value="Unassembled WGS sequence"/>
</dbReference>
<dbReference type="Pfam" id="PF01381">
    <property type="entry name" value="HTH_3"/>
    <property type="match status" value="1"/>
</dbReference>
<dbReference type="Pfam" id="PF06114">
    <property type="entry name" value="Peptidase_M78"/>
    <property type="match status" value="1"/>
</dbReference>
<proteinExistence type="inferred from homology"/>
<dbReference type="PANTHER" id="PTHR43236:SF1">
    <property type="entry name" value="BLL7220 PROTEIN"/>
    <property type="match status" value="1"/>
</dbReference>
<dbReference type="RefSeq" id="WP_131173073.1">
    <property type="nucleotide sequence ID" value="NZ_FXTL01000024.1"/>
</dbReference>
<reference evidence="3 4" key="1">
    <citation type="submission" date="2019-01" db="EMBL/GenBank/DDBJ databases">
        <title>Lactibacter flavus gen. nov., sp. nov., a novel bacterium of the family Propionibacteriaceae isolated from raw milk and dairy products.</title>
        <authorList>
            <person name="Huptas C."/>
            <person name="Wenning M."/>
            <person name="Breitenwieser F."/>
            <person name="Doll E."/>
            <person name="Von Neubeck M."/>
            <person name="Busse H.-J."/>
            <person name="Scherer S."/>
        </authorList>
    </citation>
    <scope>NUCLEOTIDE SEQUENCE [LARGE SCALE GENOMIC DNA]</scope>
    <source>
        <strain evidence="3 4">DSM 22130</strain>
    </source>
</reference>
<dbReference type="InterPro" id="IPR010359">
    <property type="entry name" value="IrrE_HExxH"/>
</dbReference>
<dbReference type="PROSITE" id="PS50943">
    <property type="entry name" value="HTH_CROC1"/>
    <property type="match status" value="1"/>
</dbReference>
<comment type="caution">
    <text evidence="3">The sequence shown here is derived from an EMBL/GenBank/DDBJ whole genome shotgun (WGS) entry which is preliminary data.</text>
</comment>
<protein>
    <submittedName>
        <fullName evidence="3">ImmA/IrrE family metallo-endopeptidase</fullName>
    </submittedName>
</protein>
<dbReference type="Gene3D" id="1.10.10.2910">
    <property type="match status" value="1"/>
</dbReference>
<evidence type="ECO:0000259" key="2">
    <source>
        <dbReference type="PROSITE" id="PS50943"/>
    </source>
</evidence>
<evidence type="ECO:0000256" key="1">
    <source>
        <dbReference type="ARBA" id="ARBA00007227"/>
    </source>
</evidence>
<gene>
    <name evidence="3" type="ORF">ET996_13420</name>
</gene>
<dbReference type="SUPFAM" id="SSF47413">
    <property type="entry name" value="lambda repressor-like DNA-binding domains"/>
    <property type="match status" value="1"/>
</dbReference>